<dbReference type="SUPFAM" id="SSF52540">
    <property type="entry name" value="P-loop containing nucleoside triphosphate hydrolases"/>
    <property type="match status" value="1"/>
</dbReference>
<dbReference type="GO" id="GO:0098796">
    <property type="term" value="C:membrane protein complex"/>
    <property type="evidence" value="ECO:0007669"/>
    <property type="project" value="UniProtKB-ARBA"/>
</dbReference>
<dbReference type="PROSITE" id="PS50893">
    <property type="entry name" value="ABC_TRANSPORTER_2"/>
    <property type="match status" value="1"/>
</dbReference>
<dbReference type="GO" id="GO:0022857">
    <property type="term" value="F:transmembrane transporter activity"/>
    <property type="evidence" value="ECO:0007669"/>
    <property type="project" value="TreeGrafter"/>
</dbReference>
<evidence type="ECO:0000256" key="4">
    <source>
        <dbReference type="ARBA" id="ARBA00022970"/>
    </source>
</evidence>
<dbReference type="GO" id="GO:0016887">
    <property type="term" value="F:ATP hydrolysis activity"/>
    <property type="evidence" value="ECO:0007669"/>
    <property type="project" value="InterPro"/>
</dbReference>
<name>A0AAE9XF90_9ENTE</name>
<protein>
    <submittedName>
        <fullName evidence="6">ABC transporter ATP-binding protein</fullName>
    </submittedName>
</protein>
<keyword evidence="2" id="KW-0547">Nucleotide-binding</keyword>
<dbReference type="GO" id="GO:0005524">
    <property type="term" value="F:ATP binding"/>
    <property type="evidence" value="ECO:0007669"/>
    <property type="project" value="UniProtKB-KW"/>
</dbReference>
<feature type="domain" description="ABC transporter" evidence="5">
    <location>
        <begin position="6"/>
        <end position="246"/>
    </location>
</feature>
<dbReference type="InterPro" id="IPR027417">
    <property type="entry name" value="P-loop_NTPase"/>
</dbReference>
<dbReference type="Proteomes" id="UP001179600">
    <property type="component" value="Chromosome"/>
</dbReference>
<dbReference type="InterPro" id="IPR003593">
    <property type="entry name" value="AAA+_ATPase"/>
</dbReference>
<keyword evidence="3 6" id="KW-0067">ATP-binding</keyword>
<dbReference type="PANTHER" id="PTHR24220:SF674">
    <property type="entry name" value="BACITRACIN EXPORT ATP-BINDING PROTEIN BCEA"/>
    <property type="match status" value="1"/>
</dbReference>
<evidence type="ECO:0000313" key="7">
    <source>
        <dbReference type="Proteomes" id="UP001179600"/>
    </source>
</evidence>
<dbReference type="EMBL" id="CP116507">
    <property type="protein sequence ID" value="WCG22212.1"/>
    <property type="molecule type" value="Genomic_DNA"/>
</dbReference>
<dbReference type="GO" id="GO:0005886">
    <property type="term" value="C:plasma membrane"/>
    <property type="evidence" value="ECO:0007669"/>
    <property type="project" value="TreeGrafter"/>
</dbReference>
<dbReference type="CDD" id="cd03255">
    <property type="entry name" value="ABC_MJ0796_LolCDE_FtsE"/>
    <property type="match status" value="1"/>
</dbReference>
<evidence type="ECO:0000256" key="3">
    <source>
        <dbReference type="ARBA" id="ARBA00022840"/>
    </source>
</evidence>
<evidence type="ECO:0000259" key="5">
    <source>
        <dbReference type="PROSITE" id="PS50893"/>
    </source>
</evidence>
<dbReference type="InterPro" id="IPR003439">
    <property type="entry name" value="ABC_transporter-like_ATP-bd"/>
</dbReference>
<keyword evidence="1" id="KW-0813">Transport</keyword>
<dbReference type="GO" id="GO:0006865">
    <property type="term" value="P:amino acid transport"/>
    <property type="evidence" value="ECO:0007669"/>
    <property type="project" value="UniProtKB-KW"/>
</dbReference>
<dbReference type="SMART" id="SM00382">
    <property type="entry name" value="AAA"/>
    <property type="match status" value="1"/>
</dbReference>
<evidence type="ECO:0000313" key="6">
    <source>
        <dbReference type="EMBL" id="WCG22212.1"/>
    </source>
</evidence>
<dbReference type="Pfam" id="PF00005">
    <property type="entry name" value="ABC_tran"/>
    <property type="match status" value="1"/>
</dbReference>
<gene>
    <name evidence="6" type="ORF">PML95_07360</name>
</gene>
<accession>A0AAE9XF90</accession>
<dbReference type="InterPro" id="IPR017911">
    <property type="entry name" value="MacB-like_ATP-bd"/>
</dbReference>
<dbReference type="RefSeq" id="WP_126761069.1">
    <property type="nucleotide sequence ID" value="NZ_CP116507.1"/>
</dbReference>
<dbReference type="Gene3D" id="3.40.50.300">
    <property type="entry name" value="P-loop containing nucleotide triphosphate hydrolases"/>
    <property type="match status" value="1"/>
</dbReference>
<organism evidence="6 7">
    <name type="scientific">Vagococcus lutrae</name>
    <dbReference type="NCBI Taxonomy" id="81947"/>
    <lineage>
        <taxon>Bacteria</taxon>
        <taxon>Bacillati</taxon>
        <taxon>Bacillota</taxon>
        <taxon>Bacilli</taxon>
        <taxon>Lactobacillales</taxon>
        <taxon>Enterococcaceae</taxon>
        <taxon>Vagococcus</taxon>
    </lineage>
</organism>
<keyword evidence="4" id="KW-0029">Amino-acid transport</keyword>
<dbReference type="InterPro" id="IPR015854">
    <property type="entry name" value="ABC_transpr_LolD-like"/>
</dbReference>
<evidence type="ECO:0000256" key="2">
    <source>
        <dbReference type="ARBA" id="ARBA00022741"/>
    </source>
</evidence>
<sequence length="255" mass="28630">MSELVLEAKHIKKIYGKKNEKKHEALKDISFEVEKGEFVGIMGPSGSGKTTLLNILSALDQPTNGDITIANAKLNHLSDKQLTQFRGQHIGFVFQDFNLLENLTMRQNMALPLSLQGIHNAKIERRVDELADRLGLSHIMHHYPTEVSGGQKQRVAAARALVHQPDILLADEPTGALDSKNARTLLNTLKQLNEELATTILMVTHDPMSASYCQRILFIKDGLIQRELKRGESQQDFYQEILEVLSEAEVEQVIE</sequence>
<dbReference type="FunFam" id="3.40.50.300:FF:000032">
    <property type="entry name" value="Export ABC transporter ATP-binding protein"/>
    <property type="match status" value="1"/>
</dbReference>
<proteinExistence type="predicted"/>
<dbReference type="PANTHER" id="PTHR24220">
    <property type="entry name" value="IMPORT ATP-BINDING PROTEIN"/>
    <property type="match status" value="1"/>
</dbReference>
<evidence type="ECO:0000256" key="1">
    <source>
        <dbReference type="ARBA" id="ARBA00022448"/>
    </source>
</evidence>
<dbReference type="AlphaFoldDB" id="A0AAE9XF90"/>
<reference evidence="6" key="1">
    <citation type="submission" date="2023-01" db="EMBL/GenBank/DDBJ databases">
        <title>Oxazolidinone resistance genes in florfenicol resistant enterococci from beef cattle and veal calves at slaughter.</title>
        <authorList>
            <person name="Biggel M."/>
        </authorList>
    </citation>
    <scope>NUCLEOTIDE SEQUENCE</scope>
    <source>
        <strain evidence="6">K204-1</strain>
    </source>
</reference>